<evidence type="ECO:0000313" key="3">
    <source>
        <dbReference type="Proteomes" id="UP000441522"/>
    </source>
</evidence>
<evidence type="ECO:0000313" key="2">
    <source>
        <dbReference type="EMBL" id="KAB3853482.1"/>
    </source>
</evidence>
<comment type="caution">
    <text evidence="2">The sequence shown here is derived from an EMBL/GenBank/DDBJ whole genome shotgun (WGS) entry which is preliminary data.</text>
</comment>
<dbReference type="Proteomes" id="UP000441522">
    <property type="component" value="Unassembled WGS sequence"/>
</dbReference>
<dbReference type="EMBL" id="WCWW01000044">
    <property type="protein sequence ID" value="KAB3853482.1"/>
    <property type="molecule type" value="Genomic_DNA"/>
</dbReference>
<evidence type="ECO:0000256" key="1">
    <source>
        <dbReference type="SAM" id="MobiDB-lite"/>
    </source>
</evidence>
<protein>
    <submittedName>
        <fullName evidence="2">Uncharacterized protein</fullName>
    </submittedName>
</protein>
<sequence length="72" mass="7964">MSFPISGPESGLPPQARFSGKIPEPGEDDFPRNLQGPTLQVETGGPLPLSRKWNDWFSSLFHLWALEKQVSG</sequence>
<reference evidence="2 3" key="1">
    <citation type="journal article" date="2019" name="Nat. Med.">
        <title>A library of human gut bacterial isolates paired with longitudinal multiomics data enables mechanistic microbiome research.</title>
        <authorList>
            <person name="Poyet M."/>
            <person name="Groussin M."/>
            <person name="Gibbons S.M."/>
            <person name="Avila-Pacheco J."/>
            <person name="Jiang X."/>
            <person name="Kearney S.M."/>
            <person name="Perrotta A.R."/>
            <person name="Berdy B."/>
            <person name="Zhao S."/>
            <person name="Lieberman T.D."/>
            <person name="Swanson P.K."/>
            <person name="Smith M."/>
            <person name="Roesemann S."/>
            <person name="Alexander J.E."/>
            <person name="Rich S.A."/>
            <person name="Livny J."/>
            <person name="Vlamakis H."/>
            <person name="Clish C."/>
            <person name="Bullock K."/>
            <person name="Deik A."/>
            <person name="Scott J."/>
            <person name="Pierce K.A."/>
            <person name="Xavier R.J."/>
            <person name="Alm E.J."/>
        </authorList>
    </citation>
    <scope>NUCLEOTIDE SEQUENCE [LARGE SCALE GENOMIC DNA]</scope>
    <source>
        <strain evidence="2 3">BIOML-A5</strain>
    </source>
</reference>
<dbReference type="AlphaFoldDB" id="A0A6I0HM97"/>
<accession>A0A6I0HM97</accession>
<organism evidence="2 3">
    <name type="scientific">Phocaeicola vulgatus</name>
    <name type="common">Bacteroides vulgatus</name>
    <dbReference type="NCBI Taxonomy" id="821"/>
    <lineage>
        <taxon>Bacteria</taxon>
        <taxon>Pseudomonadati</taxon>
        <taxon>Bacteroidota</taxon>
        <taxon>Bacteroidia</taxon>
        <taxon>Bacteroidales</taxon>
        <taxon>Bacteroidaceae</taxon>
        <taxon>Phocaeicola</taxon>
    </lineage>
</organism>
<name>A0A6I0HM97_PHOVU</name>
<gene>
    <name evidence="2" type="ORF">GAS29_16820</name>
</gene>
<feature type="region of interest" description="Disordered" evidence="1">
    <location>
        <begin position="1"/>
        <end position="46"/>
    </location>
</feature>
<proteinExistence type="predicted"/>